<name>A0A941IKW9_9ACTN</name>
<evidence type="ECO:0000259" key="1">
    <source>
        <dbReference type="Pfam" id="PF01408"/>
    </source>
</evidence>
<feature type="domain" description="Gfo/Idh/MocA-like oxidoreductase N-terminal" evidence="1">
    <location>
        <begin position="2"/>
        <end position="106"/>
    </location>
</feature>
<evidence type="ECO:0000313" key="3">
    <source>
        <dbReference type="EMBL" id="MBR7828508.1"/>
    </source>
</evidence>
<dbReference type="AlphaFoldDB" id="A0A941IKW9"/>
<dbReference type="SUPFAM" id="SSF55347">
    <property type="entry name" value="Glyceraldehyde-3-phosphate dehydrogenase-like, C-terminal domain"/>
    <property type="match status" value="1"/>
</dbReference>
<dbReference type="EMBL" id="JAGSOH010000058">
    <property type="protein sequence ID" value="MBR7828508.1"/>
    <property type="molecule type" value="Genomic_DNA"/>
</dbReference>
<organism evidence="3 4">
    <name type="scientific">Actinospica acidithermotolerans</name>
    <dbReference type="NCBI Taxonomy" id="2828514"/>
    <lineage>
        <taxon>Bacteria</taxon>
        <taxon>Bacillati</taxon>
        <taxon>Actinomycetota</taxon>
        <taxon>Actinomycetes</taxon>
        <taxon>Catenulisporales</taxon>
        <taxon>Actinospicaceae</taxon>
        <taxon>Actinospica</taxon>
    </lineage>
</organism>
<sequence length="317" mass="33959">MMGRNHARVLASLDGVHLVGIADPHPSADTTTYAAPLVPDVETLIGLGLDYCVVAAPTALHESVGAALAEAGVHALIEKPLAPDSPAAERLSKLFADRGLVGGVGHIERFNPALQEMRRRLDAGQLGDVFQVVTRRQGPFPARIADVGVVMDLATHDIDLTTWVTRRAYTSVAAHTAHRSGRDHEDLVAVVGGLEDGTVASHLVNWLSPMKERVTVVTGERGCYVADTLTADLTFYANSSVPTEWEALQNFRGVTQGDIVRYAIAKPEPLRAEHEAFRDAVRGLGAQIVTFEEGVRTVRTAEALLNSAICGQRVAVD</sequence>
<evidence type="ECO:0000259" key="2">
    <source>
        <dbReference type="Pfam" id="PF22725"/>
    </source>
</evidence>
<protein>
    <submittedName>
        <fullName evidence="3">Gfo/Idh/MocA family oxidoreductase</fullName>
    </submittedName>
</protein>
<dbReference type="InterPro" id="IPR051450">
    <property type="entry name" value="Gfo/Idh/MocA_Oxidoreductases"/>
</dbReference>
<dbReference type="Pfam" id="PF22725">
    <property type="entry name" value="GFO_IDH_MocA_C3"/>
    <property type="match status" value="1"/>
</dbReference>
<keyword evidence="4" id="KW-1185">Reference proteome</keyword>
<feature type="domain" description="GFO/IDH/MocA-like oxidoreductase" evidence="2">
    <location>
        <begin position="115"/>
        <end position="224"/>
    </location>
</feature>
<gene>
    <name evidence="3" type="ORF">KDK95_19510</name>
</gene>
<dbReference type="Proteomes" id="UP000676325">
    <property type="component" value="Unassembled WGS sequence"/>
</dbReference>
<dbReference type="SUPFAM" id="SSF51735">
    <property type="entry name" value="NAD(P)-binding Rossmann-fold domains"/>
    <property type="match status" value="1"/>
</dbReference>
<comment type="caution">
    <text evidence="3">The sequence shown here is derived from an EMBL/GenBank/DDBJ whole genome shotgun (WGS) entry which is preliminary data.</text>
</comment>
<dbReference type="Gene3D" id="3.40.50.720">
    <property type="entry name" value="NAD(P)-binding Rossmann-like Domain"/>
    <property type="match status" value="1"/>
</dbReference>
<proteinExistence type="predicted"/>
<dbReference type="InterPro" id="IPR036291">
    <property type="entry name" value="NAD(P)-bd_dom_sf"/>
</dbReference>
<reference evidence="3" key="1">
    <citation type="submission" date="2021-04" db="EMBL/GenBank/DDBJ databases">
        <title>Genome based classification of Actinospica acidithermotolerans sp. nov., an actinobacterium isolated from an Indonesian hot spring.</title>
        <authorList>
            <person name="Kusuma A.B."/>
            <person name="Putra K.E."/>
            <person name="Nafisah S."/>
            <person name="Loh J."/>
            <person name="Nouioui I."/>
            <person name="Goodfellow M."/>
        </authorList>
    </citation>
    <scope>NUCLEOTIDE SEQUENCE</scope>
    <source>
        <strain evidence="3">MGRD01-02</strain>
    </source>
</reference>
<evidence type="ECO:0000313" key="4">
    <source>
        <dbReference type="Proteomes" id="UP000676325"/>
    </source>
</evidence>
<dbReference type="PANTHER" id="PTHR43377:SF1">
    <property type="entry name" value="BILIVERDIN REDUCTASE A"/>
    <property type="match status" value="1"/>
</dbReference>
<dbReference type="InterPro" id="IPR055170">
    <property type="entry name" value="GFO_IDH_MocA-like_dom"/>
</dbReference>
<dbReference type="Gene3D" id="3.30.360.10">
    <property type="entry name" value="Dihydrodipicolinate Reductase, domain 2"/>
    <property type="match status" value="1"/>
</dbReference>
<dbReference type="InterPro" id="IPR000683">
    <property type="entry name" value="Gfo/Idh/MocA-like_OxRdtase_N"/>
</dbReference>
<dbReference type="Pfam" id="PF01408">
    <property type="entry name" value="GFO_IDH_MocA"/>
    <property type="match status" value="1"/>
</dbReference>
<dbReference type="PANTHER" id="PTHR43377">
    <property type="entry name" value="BILIVERDIN REDUCTASE A"/>
    <property type="match status" value="1"/>
</dbReference>
<dbReference type="GO" id="GO:0000166">
    <property type="term" value="F:nucleotide binding"/>
    <property type="evidence" value="ECO:0007669"/>
    <property type="project" value="InterPro"/>
</dbReference>
<accession>A0A941IKW9</accession>